<dbReference type="InterPro" id="IPR044515">
    <property type="entry name" value="ABTB1"/>
</dbReference>
<dbReference type="InterPro" id="IPR011333">
    <property type="entry name" value="SKP1/BTB/POZ_sf"/>
</dbReference>
<evidence type="ECO:0000256" key="2">
    <source>
        <dbReference type="ARBA" id="ARBA00022737"/>
    </source>
</evidence>
<protein>
    <recommendedName>
        <fullName evidence="5">BTB domain-containing protein</fullName>
    </recommendedName>
</protein>
<feature type="compositionally biased region" description="Basic and acidic residues" evidence="4">
    <location>
        <begin position="352"/>
        <end position="361"/>
    </location>
</feature>
<dbReference type="EMBL" id="JAEHOD010000006">
    <property type="protein sequence ID" value="KAG2452013.1"/>
    <property type="molecule type" value="Genomic_DNA"/>
</dbReference>
<dbReference type="SMART" id="SM00225">
    <property type="entry name" value="BTB"/>
    <property type="match status" value="1"/>
</dbReference>
<feature type="compositionally biased region" description="Pro residues" evidence="4">
    <location>
        <begin position="333"/>
        <end position="343"/>
    </location>
</feature>
<keyword evidence="2" id="KW-0677">Repeat</keyword>
<dbReference type="AlphaFoldDB" id="A0A835WRH5"/>
<dbReference type="Gene3D" id="2.120.10.30">
    <property type="entry name" value="TolB, C-terminal domain"/>
    <property type="match status" value="2"/>
</dbReference>
<dbReference type="Pfam" id="PF00651">
    <property type="entry name" value="BTB"/>
    <property type="match status" value="1"/>
</dbReference>
<sequence length="684" mass="70175">MGRKLCPLLGADGRHGCGFELGEPLRLFRQPSTAAPGGAGLLFGGSADRQPFDTGCFNIDTCVWDSWSASVFFKSGFAIFRLVGDMVTLVAGDLNQRGYADGPGPAARFFRHGVCVAQLASDGAGSIVFVEGSCIRRIQLPAAWRAAATTQPLAHPHTAPTAGPRSSTWGPSGAGSTATVAPGATVAASAAAGAAAAAAASAAVHGDDDDEEEGEPVAQVSTLPFLLGRTVHSAVCVLQPQLPPAGTAGAAACTGRGAGSAGWLVLGTTSALYRYPLPLPPPPPPPPVPSPAAAAAGPAPALAPAAAARGRAAAAMAAAAVAGPQAAPHQQQQPPPQQPPPQQPQLFAGNEGETRQQDGRGAKARFRCFHGITADAAGCIYLADTHGHNGTHSCVRRVSLDGHVTTLASVPANCWFPTILPNGYLGMGPNSQLKLVDFGLQPLLPMPSAAAAAKAAAAAAAAMKAAAAGLPPPRSLPADLGALLDAQPDDSSDLVIRVGERRFHVHRLILSSRCDYFKQRLAASGGFADGRAAELELPDADPDAFALLMRWLYTGGADIPLEHARGVAELADRLLLPELCDVALEAVGASVDVATIVDSLLWAAGCSDLRNGGGGFGELLGLLKGWYVAHYVEVAEEAGDSRARLAAEAPGLMVELMDAVLLRPRQQQQPLQQAGGRYQKRLRI</sequence>
<dbReference type="PROSITE" id="PS50097">
    <property type="entry name" value="BTB"/>
    <property type="match status" value="1"/>
</dbReference>
<organism evidence="6 7">
    <name type="scientific">Chlamydomonas schloesseri</name>
    <dbReference type="NCBI Taxonomy" id="2026947"/>
    <lineage>
        <taxon>Eukaryota</taxon>
        <taxon>Viridiplantae</taxon>
        <taxon>Chlorophyta</taxon>
        <taxon>core chlorophytes</taxon>
        <taxon>Chlorophyceae</taxon>
        <taxon>CS clade</taxon>
        <taxon>Chlamydomonadales</taxon>
        <taxon>Chlamydomonadaceae</taxon>
        <taxon>Chlamydomonas</taxon>
    </lineage>
</organism>
<name>A0A835WRH5_9CHLO</name>
<proteinExistence type="predicted"/>
<evidence type="ECO:0000256" key="3">
    <source>
        <dbReference type="ARBA" id="ARBA00023043"/>
    </source>
</evidence>
<keyword evidence="3" id="KW-0040">ANK repeat</keyword>
<dbReference type="InterPro" id="IPR011042">
    <property type="entry name" value="6-blade_b-propeller_TolB-like"/>
</dbReference>
<keyword evidence="7" id="KW-1185">Reference proteome</keyword>
<dbReference type="SUPFAM" id="SSF54695">
    <property type="entry name" value="POZ domain"/>
    <property type="match status" value="1"/>
</dbReference>
<evidence type="ECO:0000313" key="7">
    <source>
        <dbReference type="Proteomes" id="UP000613740"/>
    </source>
</evidence>
<evidence type="ECO:0000259" key="5">
    <source>
        <dbReference type="PROSITE" id="PS50097"/>
    </source>
</evidence>
<dbReference type="GO" id="GO:0005737">
    <property type="term" value="C:cytoplasm"/>
    <property type="evidence" value="ECO:0007669"/>
    <property type="project" value="TreeGrafter"/>
</dbReference>
<dbReference type="OrthoDB" id="537338at2759"/>
<comment type="caution">
    <text evidence="6">The sequence shown here is derived from an EMBL/GenBank/DDBJ whole genome shotgun (WGS) entry which is preliminary data.</text>
</comment>
<feature type="region of interest" description="Disordered" evidence="4">
    <location>
        <begin position="320"/>
        <end position="361"/>
    </location>
</feature>
<feature type="region of interest" description="Disordered" evidence="4">
    <location>
        <begin position="151"/>
        <end position="178"/>
    </location>
</feature>
<feature type="domain" description="BTB" evidence="5">
    <location>
        <begin position="492"/>
        <end position="561"/>
    </location>
</feature>
<feature type="compositionally biased region" description="Low complexity" evidence="4">
    <location>
        <begin position="320"/>
        <end position="332"/>
    </location>
</feature>
<dbReference type="CDD" id="cd18186">
    <property type="entry name" value="BTB_POZ_ZBTB_KLHL-like"/>
    <property type="match status" value="1"/>
</dbReference>
<dbReference type="Gene3D" id="3.30.710.10">
    <property type="entry name" value="Potassium Channel Kv1.1, Chain A"/>
    <property type="match status" value="1"/>
</dbReference>
<dbReference type="PANTHER" id="PTHR46231:SF1">
    <property type="entry name" value="ANKYRIN REPEAT AND BTB_POZ DOMAIN-CONTAINING PROTEIN 1"/>
    <property type="match status" value="1"/>
</dbReference>
<dbReference type="PANTHER" id="PTHR46231">
    <property type="entry name" value="ANKYRIN REPEAT AND BTB/POZ DOMAIN-CONTAINING PROTEIN 1"/>
    <property type="match status" value="1"/>
</dbReference>
<dbReference type="InterPro" id="IPR000210">
    <property type="entry name" value="BTB/POZ_dom"/>
</dbReference>
<dbReference type="Proteomes" id="UP000613740">
    <property type="component" value="Unassembled WGS sequence"/>
</dbReference>
<comment type="pathway">
    <text evidence="1">Protein modification; protein ubiquitination.</text>
</comment>
<accession>A0A835WRH5</accession>
<evidence type="ECO:0000256" key="1">
    <source>
        <dbReference type="ARBA" id="ARBA00004906"/>
    </source>
</evidence>
<reference evidence="6" key="1">
    <citation type="journal article" date="2020" name="bioRxiv">
        <title>Comparative genomics of Chlamydomonas.</title>
        <authorList>
            <person name="Craig R.J."/>
            <person name="Hasan A.R."/>
            <person name="Ness R.W."/>
            <person name="Keightley P.D."/>
        </authorList>
    </citation>
    <scope>NUCLEOTIDE SEQUENCE</scope>
    <source>
        <strain evidence="6">CCAP 11/173</strain>
    </source>
</reference>
<dbReference type="GO" id="GO:0000151">
    <property type="term" value="C:ubiquitin ligase complex"/>
    <property type="evidence" value="ECO:0007669"/>
    <property type="project" value="TreeGrafter"/>
</dbReference>
<evidence type="ECO:0000256" key="4">
    <source>
        <dbReference type="SAM" id="MobiDB-lite"/>
    </source>
</evidence>
<evidence type="ECO:0000313" key="6">
    <source>
        <dbReference type="EMBL" id="KAG2452013.1"/>
    </source>
</evidence>
<gene>
    <name evidence="6" type="ORF">HYH02_003055</name>
</gene>